<keyword evidence="5" id="KW-0808">Transferase</keyword>
<keyword evidence="2 3" id="KW-0663">Pyridoxal phosphate</keyword>
<evidence type="ECO:0000313" key="5">
    <source>
        <dbReference type="EMBL" id="MBO4204616.1"/>
    </source>
</evidence>
<evidence type="ECO:0000256" key="4">
    <source>
        <dbReference type="SAM" id="MobiDB-lite"/>
    </source>
</evidence>
<keyword evidence="6" id="KW-1185">Reference proteome</keyword>
<dbReference type="PANTHER" id="PTHR43713">
    <property type="entry name" value="GLUTAMATE-1-SEMIALDEHYDE 2,1-AMINOMUTASE"/>
    <property type="match status" value="1"/>
</dbReference>
<keyword evidence="5" id="KW-0032">Aminotransferase</keyword>
<reference evidence="5 6" key="1">
    <citation type="submission" date="2019-12" db="EMBL/GenBank/DDBJ databases">
        <title>Whole genome sequencing of endophytic Actinobacterium Micromonospora sp. MPMI6T.</title>
        <authorList>
            <person name="Evv R."/>
            <person name="Podile A.R."/>
        </authorList>
    </citation>
    <scope>NUCLEOTIDE SEQUENCE [LARGE SCALE GENOMIC DNA]</scope>
    <source>
        <strain evidence="5 6">MPMI6</strain>
    </source>
</reference>
<comment type="cofactor">
    <cofactor evidence="1">
        <name>pyridoxal 5'-phosphate</name>
        <dbReference type="ChEBI" id="CHEBI:597326"/>
    </cofactor>
</comment>
<evidence type="ECO:0000313" key="6">
    <source>
        <dbReference type="Proteomes" id="UP000823521"/>
    </source>
</evidence>
<protein>
    <submittedName>
        <fullName evidence="5">Aminotransferase class III-fold pyridoxal phosphate-dependent enzyme</fullName>
    </submittedName>
</protein>
<name>A0ABS3VJB6_MICEH</name>
<dbReference type="InterPro" id="IPR015421">
    <property type="entry name" value="PyrdxlP-dep_Trfase_major"/>
</dbReference>
<dbReference type="PROSITE" id="PS00600">
    <property type="entry name" value="AA_TRANSFER_CLASS_3"/>
    <property type="match status" value="1"/>
</dbReference>
<organism evidence="5 6">
    <name type="scientific">Micromonospora echinofusca</name>
    <dbReference type="NCBI Taxonomy" id="47858"/>
    <lineage>
        <taxon>Bacteria</taxon>
        <taxon>Bacillati</taxon>
        <taxon>Actinomycetota</taxon>
        <taxon>Actinomycetes</taxon>
        <taxon>Micromonosporales</taxon>
        <taxon>Micromonosporaceae</taxon>
        <taxon>Micromonospora</taxon>
    </lineage>
</organism>
<evidence type="ECO:0000256" key="3">
    <source>
        <dbReference type="RuleBase" id="RU003560"/>
    </source>
</evidence>
<feature type="compositionally biased region" description="Polar residues" evidence="4">
    <location>
        <begin position="56"/>
        <end position="65"/>
    </location>
</feature>
<proteinExistence type="inferred from homology"/>
<sequence length="525" mass="55210">MRVDHGDQACLVSRTTFGNAEQCSGFWQGSSCGGQHRGRRDRAGSRSRTDEELGVNSRSAPSGTSLAERARRVIPGGVNSGQRSIPGLTDLVITRASGSRFWDADGREYTDYHAAFGPPLLGHNDPDVNAAVAAVGQRLDLCGVAVTDGEVELAETLAGLIPSIDKVLLTSTGSEATFHALRVSRAATGRRLVVKFQGCYHGWHDSVSLNVISAPDRVGVPDPISTGILPEVLDATLVLRFNDVAAVRAAFAEHGADIAAVIVEPVPHNVGCLLPDQEFLAALRDECTRAGSVLIFDEVITGFRHDLGGWQRISGITPDLTTLGKAIANGYPIGALGGRADLMDLFSTHPGAPAFFAGTYNGHPAVVAAALATLTKLRDEPVHEHVYRLGDRVRAGLTEVFADLGVDAVVTGYGSVFVSYFMSGPVPRTYDDLLRNDAGMFIGYRRRLPEHGIFELPLNLKRSHISYAHTDADVDRLLEATRAAVADTLAAGGVTELAGTATMGGAQAGTATMGGALPNAAGGGS</sequence>
<dbReference type="InterPro" id="IPR049704">
    <property type="entry name" value="Aminotrans_3_PPA_site"/>
</dbReference>
<evidence type="ECO:0000256" key="1">
    <source>
        <dbReference type="ARBA" id="ARBA00001933"/>
    </source>
</evidence>
<dbReference type="Pfam" id="PF00202">
    <property type="entry name" value="Aminotran_3"/>
    <property type="match status" value="1"/>
</dbReference>
<comment type="caution">
    <text evidence="5">The sequence shown here is derived from an EMBL/GenBank/DDBJ whole genome shotgun (WGS) entry which is preliminary data.</text>
</comment>
<dbReference type="SUPFAM" id="SSF53383">
    <property type="entry name" value="PLP-dependent transferases"/>
    <property type="match status" value="1"/>
</dbReference>
<dbReference type="InterPro" id="IPR005814">
    <property type="entry name" value="Aminotrans_3"/>
</dbReference>
<dbReference type="InterPro" id="IPR015422">
    <property type="entry name" value="PyrdxlP-dep_Trfase_small"/>
</dbReference>
<dbReference type="Proteomes" id="UP000823521">
    <property type="component" value="Unassembled WGS sequence"/>
</dbReference>
<dbReference type="Gene3D" id="3.90.1150.10">
    <property type="entry name" value="Aspartate Aminotransferase, domain 1"/>
    <property type="match status" value="1"/>
</dbReference>
<dbReference type="PANTHER" id="PTHR43713:SF3">
    <property type="entry name" value="GLUTAMATE-1-SEMIALDEHYDE 2,1-AMINOMUTASE 1, CHLOROPLASTIC-RELATED"/>
    <property type="match status" value="1"/>
</dbReference>
<dbReference type="InterPro" id="IPR015424">
    <property type="entry name" value="PyrdxlP-dep_Trfase"/>
</dbReference>
<gene>
    <name evidence="5" type="ORF">GSF22_01110</name>
</gene>
<feature type="compositionally biased region" description="Basic and acidic residues" evidence="4">
    <location>
        <begin position="41"/>
        <end position="51"/>
    </location>
</feature>
<dbReference type="CDD" id="cd00610">
    <property type="entry name" value="OAT_like"/>
    <property type="match status" value="1"/>
</dbReference>
<evidence type="ECO:0000256" key="2">
    <source>
        <dbReference type="ARBA" id="ARBA00022898"/>
    </source>
</evidence>
<feature type="region of interest" description="Disordered" evidence="4">
    <location>
        <begin position="28"/>
        <end position="67"/>
    </location>
</feature>
<comment type="similarity">
    <text evidence="3">Belongs to the class-III pyridoxal-phosphate-dependent aminotransferase family.</text>
</comment>
<dbReference type="GO" id="GO:0008483">
    <property type="term" value="F:transaminase activity"/>
    <property type="evidence" value="ECO:0007669"/>
    <property type="project" value="UniProtKB-KW"/>
</dbReference>
<dbReference type="Gene3D" id="3.40.640.10">
    <property type="entry name" value="Type I PLP-dependent aspartate aminotransferase-like (Major domain)"/>
    <property type="match status" value="1"/>
</dbReference>
<dbReference type="EMBL" id="WVUH01000003">
    <property type="protein sequence ID" value="MBO4204616.1"/>
    <property type="molecule type" value="Genomic_DNA"/>
</dbReference>
<accession>A0ABS3VJB6</accession>